<dbReference type="GO" id="GO:0030964">
    <property type="term" value="C:NADH dehydrogenase complex"/>
    <property type="evidence" value="ECO:0007669"/>
    <property type="project" value="TreeGrafter"/>
</dbReference>
<accession>A0A537J6X5</accession>
<comment type="subcellular location">
    <subcellularLocation>
        <location evidence="9">Cell membrane</location>
        <topology evidence="9">Multi-pass membrane protein</topology>
    </subcellularLocation>
    <subcellularLocation>
        <location evidence="1">Membrane</location>
        <topology evidence="1">Multi-pass membrane protein</topology>
    </subcellularLocation>
</comment>
<keyword evidence="9" id="KW-0830">Ubiquinone</keyword>
<dbReference type="GO" id="GO:0042773">
    <property type="term" value="P:ATP synthesis coupled electron transport"/>
    <property type="evidence" value="ECO:0007669"/>
    <property type="project" value="InterPro"/>
</dbReference>
<dbReference type="PANTHER" id="PTHR11434:SF21">
    <property type="entry name" value="NADH DEHYDROGENASE SUBUNIT 4L-RELATED"/>
    <property type="match status" value="1"/>
</dbReference>
<dbReference type="Proteomes" id="UP000318093">
    <property type="component" value="Unassembled WGS sequence"/>
</dbReference>
<keyword evidence="8 9" id="KW-0472">Membrane</keyword>
<comment type="catalytic activity">
    <reaction evidence="9">
        <text>a quinone + NADH + 5 H(+)(in) = a quinol + NAD(+) + 4 H(+)(out)</text>
        <dbReference type="Rhea" id="RHEA:57888"/>
        <dbReference type="ChEBI" id="CHEBI:15378"/>
        <dbReference type="ChEBI" id="CHEBI:24646"/>
        <dbReference type="ChEBI" id="CHEBI:57540"/>
        <dbReference type="ChEBI" id="CHEBI:57945"/>
        <dbReference type="ChEBI" id="CHEBI:132124"/>
    </reaction>
</comment>
<evidence type="ECO:0000313" key="10">
    <source>
        <dbReference type="EMBL" id="TMI79324.1"/>
    </source>
</evidence>
<comment type="caution">
    <text evidence="9">Lacks conserved residue(s) required for the propagation of feature annotation.</text>
</comment>
<evidence type="ECO:0000256" key="4">
    <source>
        <dbReference type="ARBA" id="ARBA00022692"/>
    </source>
</evidence>
<dbReference type="AlphaFoldDB" id="A0A537J6X5"/>
<evidence type="ECO:0000256" key="1">
    <source>
        <dbReference type="ARBA" id="ARBA00004141"/>
    </source>
</evidence>
<keyword evidence="9" id="KW-1003">Cell membrane</keyword>
<keyword evidence="3 9" id="KW-0813">Transport</keyword>
<dbReference type="InterPro" id="IPR001133">
    <property type="entry name" value="NADH_UbQ_OxRdtase_chain4L/K"/>
</dbReference>
<comment type="function">
    <text evidence="9">NDH-1 shuttles electrons from NADH, via FMN and iron-sulfur (Fe-S) centers, to quinones in the respiratory chain. The immediate electron acceptor for the enzyme in this species is believed to be ubiquinone. Couples the redox reaction to proton translocation (for every two electrons transferred, four hydrogen ions are translocated across the cytoplasmic membrane), and thus conserves the redox energy in a proton gradient.</text>
</comment>
<dbReference type="Pfam" id="PF00420">
    <property type="entry name" value="Oxidored_q2"/>
    <property type="match status" value="1"/>
</dbReference>
<dbReference type="PANTHER" id="PTHR11434">
    <property type="entry name" value="NADH-UBIQUINONE OXIDOREDUCTASE SUBUNIT ND4L"/>
    <property type="match status" value="1"/>
</dbReference>
<evidence type="ECO:0000313" key="11">
    <source>
        <dbReference type="Proteomes" id="UP000318093"/>
    </source>
</evidence>
<feature type="transmembrane region" description="Helical" evidence="9">
    <location>
        <begin position="43"/>
        <end position="63"/>
    </location>
</feature>
<dbReference type="GO" id="GO:0048038">
    <property type="term" value="F:quinone binding"/>
    <property type="evidence" value="ECO:0007669"/>
    <property type="project" value="UniProtKB-KW"/>
</dbReference>
<keyword evidence="4 9" id="KW-0812">Transmembrane</keyword>
<dbReference type="GO" id="GO:0005886">
    <property type="term" value="C:plasma membrane"/>
    <property type="evidence" value="ECO:0007669"/>
    <property type="project" value="UniProtKB-SubCell"/>
</dbReference>
<keyword evidence="5 9" id="KW-1278">Translocase</keyword>
<keyword evidence="6 9" id="KW-1133">Transmembrane helix</keyword>
<feature type="transmembrane region" description="Helical" evidence="9">
    <location>
        <begin position="12"/>
        <end position="31"/>
    </location>
</feature>
<keyword evidence="10" id="KW-0560">Oxidoreductase</keyword>
<dbReference type="EMBL" id="VBAN01000337">
    <property type="protein sequence ID" value="TMI79324.1"/>
    <property type="molecule type" value="Genomic_DNA"/>
</dbReference>
<evidence type="ECO:0000256" key="9">
    <source>
        <dbReference type="HAMAP-Rule" id="MF_01456"/>
    </source>
</evidence>
<evidence type="ECO:0000256" key="5">
    <source>
        <dbReference type="ARBA" id="ARBA00022967"/>
    </source>
</evidence>
<dbReference type="HAMAP" id="MF_01456">
    <property type="entry name" value="NDH1_NuoK"/>
    <property type="match status" value="1"/>
</dbReference>
<protein>
    <recommendedName>
        <fullName evidence="9">NADH-quinone oxidoreductase subunit K</fullName>
        <ecNumber evidence="9">7.1.1.-</ecNumber>
    </recommendedName>
    <alternativeName>
        <fullName evidence="9">NADH dehydrogenase I subunit K</fullName>
    </alternativeName>
    <alternativeName>
        <fullName evidence="9">NDH-1 subunit K</fullName>
    </alternativeName>
</protein>
<dbReference type="GO" id="GO:0050136">
    <property type="term" value="F:NADH dehydrogenase (quinone) (non-electrogenic) activity"/>
    <property type="evidence" value="ECO:0007669"/>
    <property type="project" value="UniProtKB-UniRule"/>
</dbReference>
<gene>
    <name evidence="9 10" type="primary">nuoK</name>
    <name evidence="10" type="ORF">E6H03_10490</name>
</gene>
<comment type="caution">
    <text evidence="10">The sequence shown here is derived from an EMBL/GenBank/DDBJ whole genome shotgun (WGS) entry which is preliminary data.</text>
</comment>
<dbReference type="EC" id="7.1.1.-" evidence="9"/>
<proteinExistence type="inferred from homology"/>
<keyword evidence="9" id="KW-0874">Quinone</keyword>
<comment type="subunit">
    <text evidence="9">NDH-1 is composed of 14 different subunits. Subunits NuoA, H, J, K, L, M, N constitute the membrane sector of the complex.</text>
</comment>
<evidence type="ECO:0000256" key="7">
    <source>
        <dbReference type="ARBA" id="ARBA00023027"/>
    </source>
</evidence>
<dbReference type="NCBIfam" id="NF004320">
    <property type="entry name" value="PRK05715.1-2"/>
    <property type="match status" value="1"/>
</dbReference>
<organism evidence="10 11">
    <name type="scientific">Candidatus Segetimicrobium genomatis</name>
    <dbReference type="NCBI Taxonomy" id="2569760"/>
    <lineage>
        <taxon>Bacteria</taxon>
        <taxon>Bacillati</taxon>
        <taxon>Candidatus Sysuimicrobiota</taxon>
        <taxon>Candidatus Sysuimicrobiia</taxon>
        <taxon>Candidatus Sysuimicrobiales</taxon>
        <taxon>Candidatus Segetimicrobiaceae</taxon>
        <taxon>Candidatus Segetimicrobium</taxon>
    </lineage>
</organism>
<sequence>MVGVLVRRSALVVFMSIEVMLNAVNLAFVTFARLRGVVDGQLLVFFVLVVAAVEVVIGLAIIVDVFRAMETVDVDDVDLLRG</sequence>
<keyword evidence="7 9" id="KW-0520">NAD</keyword>
<evidence type="ECO:0000256" key="2">
    <source>
        <dbReference type="ARBA" id="ARBA00010519"/>
    </source>
</evidence>
<evidence type="ECO:0000256" key="3">
    <source>
        <dbReference type="ARBA" id="ARBA00022448"/>
    </source>
</evidence>
<dbReference type="Gene3D" id="1.10.287.3510">
    <property type="match status" value="1"/>
</dbReference>
<evidence type="ECO:0000256" key="6">
    <source>
        <dbReference type="ARBA" id="ARBA00022989"/>
    </source>
</evidence>
<comment type="similarity">
    <text evidence="2 9">Belongs to the complex I subunit 4L family.</text>
</comment>
<name>A0A537J6X5_9BACT</name>
<reference evidence="10 11" key="1">
    <citation type="journal article" date="2019" name="Nat. Microbiol.">
        <title>Mediterranean grassland soil C-N compound turnover is dependent on rainfall and depth, and is mediated by genomically divergent microorganisms.</title>
        <authorList>
            <person name="Diamond S."/>
            <person name="Andeer P.F."/>
            <person name="Li Z."/>
            <person name="Crits-Christoph A."/>
            <person name="Burstein D."/>
            <person name="Anantharaman K."/>
            <person name="Lane K.R."/>
            <person name="Thomas B.C."/>
            <person name="Pan C."/>
            <person name="Northen T.R."/>
            <person name="Banfield J.F."/>
        </authorList>
    </citation>
    <scope>NUCLEOTIDE SEQUENCE [LARGE SCALE GENOMIC DNA]</scope>
    <source>
        <strain evidence="10">NP_6</strain>
    </source>
</reference>
<dbReference type="InterPro" id="IPR039428">
    <property type="entry name" value="NUOK/Mnh_C1-like"/>
</dbReference>
<evidence type="ECO:0000256" key="8">
    <source>
        <dbReference type="ARBA" id="ARBA00023136"/>
    </source>
</evidence>